<evidence type="ECO:0000256" key="4">
    <source>
        <dbReference type="ARBA" id="ARBA00023136"/>
    </source>
</evidence>
<accession>A0A158G5H1</accession>
<dbReference type="InterPro" id="IPR018490">
    <property type="entry name" value="cNMP-bd_dom_sf"/>
</dbReference>
<feature type="transmembrane region" description="Helical" evidence="5">
    <location>
        <begin position="19"/>
        <end position="39"/>
    </location>
</feature>
<dbReference type="InterPro" id="IPR014710">
    <property type="entry name" value="RmlC-like_jellyroll"/>
</dbReference>
<feature type="transmembrane region" description="Helical" evidence="5">
    <location>
        <begin position="88"/>
        <end position="106"/>
    </location>
</feature>
<dbReference type="Pfam" id="PF01740">
    <property type="entry name" value="STAS"/>
    <property type="match status" value="1"/>
</dbReference>
<comment type="subcellular location">
    <subcellularLocation>
        <location evidence="1">Membrane</location>
        <topology evidence="1">Multi-pass membrane protein</topology>
    </subcellularLocation>
</comment>
<dbReference type="Gene3D" id="3.30.750.24">
    <property type="entry name" value="STAS domain"/>
    <property type="match status" value="1"/>
</dbReference>
<feature type="transmembrane region" description="Helical" evidence="5">
    <location>
        <begin position="146"/>
        <end position="164"/>
    </location>
</feature>
<dbReference type="InterPro" id="IPR002645">
    <property type="entry name" value="STAS_dom"/>
</dbReference>
<name>A0A158G5H1_9BURK</name>
<feature type="transmembrane region" description="Helical" evidence="5">
    <location>
        <begin position="404"/>
        <end position="434"/>
    </location>
</feature>
<feature type="transmembrane region" description="Helical" evidence="5">
    <location>
        <begin position="472"/>
        <end position="491"/>
    </location>
</feature>
<evidence type="ECO:0000256" key="3">
    <source>
        <dbReference type="ARBA" id="ARBA00022989"/>
    </source>
</evidence>
<dbReference type="PROSITE" id="PS50042">
    <property type="entry name" value="CNMP_BINDING_3"/>
    <property type="match status" value="1"/>
</dbReference>
<dbReference type="PROSITE" id="PS00889">
    <property type="entry name" value="CNMP_BINDING_2"/>
    <property type="match status" value="1"/>
</dbReference>
<dbReference type="Pfam" id="PF00916">
    <property type="entry name" value="Sulfate_transp"/>
    <property type="match status" value="1"/>
</dbReference>
<dbReference type="OrthoDB" id="9769739at2"/>
<dbReference type="SMART" id="SM00100">
    <property type="entry name" value="cNMP"/>
    <property type="match status" value="1"/>
</dbReference>
<dbReference type="Proteomes" id="UP000054977">
    <property type="component" value="Unassembled WGS sequence"/>
</dbReference>
<feature type="domain" description="Cyclic nucleotide-binding" evidence="6">
    <location>
        <begin position="613"/>
        <end position="717"/>
    </location>
</feature>
<dbReference type="Gene3D" id="2.60.120.10">
    <property type="entry name" value="Jelly Rolls"/>
    <property type="match status" value="1"/>
</dbReference>
<keyword evidence="2 5" id="KW-0812">Transmembrane</keyword>
<keyword evidence="4 5" id="KW-0472">Membrane</keyword>
<evidence type="ECO:0000259" key="6">
    <source>
        <dbReference type="PROSITE" id="PS50042"/>
    </source>
</evidence>
<keyword evidence="9" id="KW-1185">Reference proteome</keyword>
<feature type="domain" description="STAS" evidence="7">
    <location>
        <begin position="475"/>
        <end position="579"/>
    </location>
</feature>
<dbReference type="InterPro" id="IPR052706">
    <property type="entry name" value="Membrane-Transporter-like"/>
</dbReference>
<dbReference type="Pfam" id="PF00027">
    <property type="entry name" value="cNMP_binding"/>
    <property type="match status" value="1"/>
</dbReference>
<evidence type="ECO:0000313" key="8">
    <source>
        <dbReference type="EMBL" id="SAL27143.1"/>
    </source>
</evidence>
<feature type="transmembrane region" description="Helical" evidence="5">
    <location>
        <begin position="184"/>
        <end position="205"/>
    </location>
</feature>
<dbReference type="InterPro" id="IPR018488">
    <property type="entry name" value="cNMP-bd_CS"/>
</dbReference>
<dbReference type="PANTHER" id="PTHR43310:SF1">
    <property type="entry name" value="SULFATE TRANSPORTER YBAR-RELATED"/>
    <property type="match status" value="1"/>
</dbReference>
<proteinExistence type="predicted"/>
<dbReference type="InterPro" id="IPR036513">
    <property type="entry name" value="STAS_dom_sf"/>
</dbReference>
<dbReference type="InterPro" id="IPR011547">
    <property type="entry name" value="SLC26A/SulP_dom"/>
</dbReference>
<organism evidence="8 9">
    <name type="scientific">Caballeronia humi</name>
    <dbReference type="NCBI Taxonomy" id="326474"/>
    <lineage>
        <taxon>Bacteria</taxon>
        <taxon>Pseudomonadati</taxon>
        <taxon>Pseudomonadota</taxon>
        <taxon>Betaproteobacteria</taxon>
        <taxon>Burkholderiales</taxon>
        <taxon>Burkholderiaceae</taxon>
        <taxon>Caballeronia</taxon>
    </lineage>
</organism>
<keyword evidence="3 5" id="KW-1133">Transmembrane helix</keyword>
<dbReference type="RefSeq" id="WP_087666608.1">
    <property type="nucleotide sequence ID" value="NZ_FCNW02000005.1"/>
</dbReference>
<feature type="transmembrane region" description="Helical" evidence="5">
    <location>
        <begin position="266"/>
        <end position="290"/>
    </location>
</feature>
<feature type="transmembrane region" description="Helical" evidence="5">
    <location>
        <begin position="212"/>
        <end position="232"/>
    </location>
</feature>
<evidence type="ECO:0000259" key="7">
    <source>
        <dbReference type="PROSITE" id="PS50801"/>
    </source>
</evidence>
<dbReference type="PROSITE" id="PS50801">
    <property type="entry name" value="STAS"/>
    <property type="match status" value="1"/>
</dbReference>
<dbReference type="SUPFAM" id="SSF51206">
    <property type="entry name" value="cAMP-binding domain-like"/>
    <property type="match status" value="1"/>
</dbReference>
<dbReference type="CDD" id="cd07042">
    <property type="entry name" value="STAS_SulP_like_sulfate_transporter"/>
    <property type="match status" value="1"/>
</dbReference>
<dbReference type="PANTHER" id="PTHR43310">
    <property type="entry name" value="SULFATE TRANSPORTER YBAR-RELATED"/>
    <property type="match status" value="1"/>
</dbReference>
<feature type="transmembrane region" description="Helical" evidence="5">
    <location>
        <begin position="59"/>
        <end position="81"/>
    </location>
</feature>
<evidence type="ECO:0000256" key="1">
    <source>
        <dbReference type="ARBA" id="ARBA00004141"/>
    </source>
</evidence>
<dbReference type="STRING" id="326474.AWB65_01570"/>
<gene>
    <name evidence="8" type="ORF">AWB65_01570</name>
</gene>
<dbReference type="EMBL" id="FCNW02000005">
    <property type="protein sequence ID" value="SAL27143.1"/>
    <property type="molecule type" value="Genomic_DNA"/>
</dbReference>
<feature type="transmembrane region" description="Helical" evidence="5">
    <location>
        <begin position="112"/>
        <end position="134"/>
    </location>
</feature>
<dbReference type="GO" id="GO:0016020">
    <property type="term" value="C:membrane"/>
    <property type="evidence" value="ECO:0007669"/>
    <property type="project" value="UniProtKB-SubCell"/>
</dbReference>
<dbReference type="CDD" id="cd00038">
    <property type="entry name" value="CAP_ED"/>
    <property type="match status" value="1"/>
</dbReference>
<evidence type="ECO:0000256" key="5">
    <source>
        <dbReference type="SAM" id="Phobius"/>
    </source>
</evidence>
<evidence type="ECO:0000313" key="9">
    <source>
        <dbReference type="Proteomes" id="UP000054977"/>
    </source>
</evidence>
<sequence length="733" mass="77464">MTAVHDSTRASRTAQASALALDALAGTLAAVLALSYAIGYGAMIFSASLAPWLAAGMPAVLVSCVVVGLVISLTSSVPFMIGGPDSNAAALLAGIASAVAMNVRAGGGSNQAALATVLILLATASLTTGALLYALAHWKRGNAIQYIPFPVVGGFLAGTGFLILEGAFRVMTGAPLTLRALPLLANLSWLDAAPALLVGAGLLIGAKLTRRVALVPLVILAGVVVFYAGLFATGQSLDSARHAGLLFQPEPIRDLRLPVVLLRDAWLAPLVSHAAEIVAVAAVTAMTVLLNTTSVGVSTSHDIDFNRELRSAGLSNVLTGALGGTAGCQSTSRTLMNWRVGVRGRRAGVFGALICLLVIGALPDLIALFPKPVVVGLQIYLGGAMLAEWLFYSFRRLPWHDYLLIPAMMLIIATHGIVAGVVLGVVAACLLFVVRYGRINCIRAEFNGRARRSNVERTVDENRLLDREAARLYGIALQGFLFFGTSHSILAHMRARIESSRATADGGVRFVLVDFGRVHGVDASSTASFVRLRQACLRAGVELVLTGLSTPLQAWFRKGGTLVAAVHEFDDLDRGLEWIEDELLASSRAAAQRSPDPGESRLPESLRALRPHLDTVLLAAGEFLFRQADPGDSVYFVESGRVCVALALDDGKTMRLRSFGAGTIVGEMAVYTGAKRSADVIAETPAVVLRLALPTLRRLEAEDPALASRFHEFVVRMLAARLAVANEQLRTSH</sequence>
<protein>
    <submittedName>
        <fullName evidence="8">Sulfate transporter membrane protein</fullName>
    </submittedName>
</protein>
<dbReference type="InterPro" id="IPR000595">
    <property type="entry name" value="cNMP-bd_dom"/>
</dbReference>
<dbReference type="AlphaFoldDB" id="A0A158G5H1"/>
<feature type="transmembrane region" description="Helical" evidence="5">
    <location>
        <begin position="347"/>
        <end position="369"/>
    </location>
</feature>
<dbReference type="SUPFAM" id="SSF52091">
    <property type="entry name" value="SpoIIaa-like"/>
    <property type="match status" value="1"/>
</dbReference>
<reference evidence="8" key="1">
    <citation type="submission" date="2016-01" db="EMBL/GenBank/DDBJ databases">
        <authorList>
            <person name="Peeters C."/>
        </authorList>
    </citation>
    <scope>NUCLEOTIDE SEQUENCE [LARGE SCALE GENOMIC DNA]</scope>
    <source>
        <strain evidence="8">LMG 22934</strain>
    </source>
</reference>
<comment type="caution">
    <text evidence="8">The sequence shown here is derived from an EMBL/GenBank/DDBJ whole genome shotgun (WGS) entry which is preliminary data.</text>
</comment>
<evidence type="ECO:0000256" key="2">
    <source>
        <dbReference type="ARBA" id="ARBA00022692"/>
    </source>
</evidence>